<evidence type="ECO:0000313" key="2">
    <source>
        <dbReference type="Proteomes" id="UP000002358"/>
    </source>
</evidence>
<reference evidence="1" key="1">
    <citation type="submission" date="2021-01" db="UniProtKB">
        <authorList>
            <consortium name="EnsemblMetazoa"/>
        </authorList>
    </citation>
    <scope>IDENTIFICATION</scope>
</reference>
<evidence type="ECO:0000313" key="1">
    <source>
        <dbReference type="EnsemblMetazoa" id="XP_031781785"/>
    </source>
</evidence>
<dbReference type="RefSeq" id="XP_031781785.1">
    <property type="nucleotide sequence ID" value="XM_031925925.1"/>
</dbReference>
<dbReference type="OrthoDB" id="8188373at2759"/>
<sequence length="447" mass="50201">MAYLRACSGERMKSDLDLFTLPLTQTSIENSAYLYYKPISSLSDDGDSPLEFLIPSSTDHYIDLAHTMLHLTVQILPASDTPSENLKVGPVNNFIHSMFDQIDIFFNQKLVSSTNNAYPYRAYIETLLNYAAPAMRSHLTSALWSIDTADAMDAAPNLDRKADGANQGLINRLFFTAGGKAVDMIGHLHCDVFNQPKFLINGVDVRVRLVRSKDAFCLMDWSDNRKFSVHIKEATLIVRRAKISPGILLAHANALAKTTAKYPLTRAEVKSFTLHSGILGDTLDNVILGQLPKRIILGFVKNKAFNGNRKLNPFNFQHFNINFISLYVDGVQVPSRPLQPRFTGDHKLYVDAYHTLFSGTGIHYLNEGLDIDRYGYPNGFCLFAFDLTPDLSAHFTSHWNLVRSGSLRVEVRFAEALTETLNCIVYAEFDNVLEIDSNRQIITDFNS</sequence>
<dbReference type="EnsemblMetazoa" id="XM_031925925">
    <property type="protein sequence ID" value="XP_031781785"/>
    <property type="gene ID" value="LOC116416709"/>
</dbReference>
<dbReference type="AlphaFoldDB" id="A0A7M7Q550"/>
<dbReference type="InterPro" id="IPR000358">
    <property type="entry name" value="RNR_small_fam"/>
</dbReference>
<dbReference type="PANTHER" id="PTHR23409">
    <property type="entry name" value="RIBONUCLEOSIDE-DIPHOSPHATE REDUCTASE SMALL CHAIN"/>
    <property type="match status" value="1"/>
</dbReference>
<dbReference type="GeneID" id="116416709"/>
<dbReference type="GO" id="GO:0009263">
    <property type="term" value="P:deoxyribonucleotide biosynthetic process"/>
    <property type="evidence" value="ECO:0007669"/>
    <property type="project" value="InterPro"/>
</dbReference>
<dbReference type="GO" id="GO:0005829">
    <property type="term" value="C:cytosol"/>
    <property type="evidence" value="ECO:0007669"/>
    <property type="project" value="TreeGrafter"/>
</dbReference>
<dbReference type="KEGG" id="nvi:116416709"/>
<dbReference type="PANTHER" id="PTHR23409:SF21">
    <property type="entry name" value="CAPSID PROTEIN"/>
    <property type="match status" value="1"/>
</dbReference>
<dbReference type="InParanoid" id="A0A7M7Q550"/>
<dbReference type="GO" id="GO:0004748">
    <property type="term" value="F:ribonucleoside-diphosphate reductase activity, thioredoxin disulfide as acceptor"/>
    <property type="evidence" value="ECO:0007669"/>
    <property type="project" value="TreeGrafter"/>
</dbReference>
<proteinExistence type="predicted"/>
<organism evidence="1 2">
    <name type="scientific">Nasonia vitripennis</name>
    <name type="common">Parasitic wasp</name>
    <dbReference type="NCBI Taxonomy" id="7425"/>
    <lineage>
        <taxon>Eukaryota</taxon>
        <taxon>Metazoa</taxon>
        <taxon>Ecdysozoa</taxon>
        <taxon>Arthropoda</taxon>
        <taxon>Hexapoda</taxon>
        <taxon>Insecta</taxon>
        <taxon>Pterygota</taxon>
        <taxon>Neoptera</taxon>
        <taxon>Endopterygota</taxon>
        <taxon>Hymenoptera</taxon>
        <taxon>Apocrita</taxon>
        <taxon>Proctotrupomorpha</taxon>
        <taxon>Chalcidoidea</taxon>
        <taxon>Pteromalidae</taxon>
        <taxon>Pteromalinae</taxon>
        <taxon>Nasonia</taxon>
    </lineage>
</organism>
<dbReference type="Proteomes" id="UP000002358">
    <property type="component" value="Unassembled WGS sequence"/>
</dbReference>
<keyword evidence="2" id="KW-1185">Reference proteome</keyword>
<accession>A0A7M7Q550</accession>
<protein>
    <submittedName>
        <fullName evidence="1">Uncharacterized protein</fullName>
    </submittedName>
</protein>
<name>A0A7M7Q550_NASVI</name>